<comment type="caution">
    <text evidence="1">The sequence shown here is derived from an EMBL/GenBank/DDBJ whole genome shotgun (WGS) entry which is preliminary data.</text>
</comment>
<sequence>MEDFPGRTLLGAIASIPAIRGAAAAHVSPQPAPLPSQEELLQAYSEWLFFERLLLMRDIYPGERNPYRQTALVPCNTLAAHYHFPLR</sequence>
<evidence type="ECO:0000313" key="2">
    <source>
        <dbReference type="Proteomes" id="UP001480082"/>
    </source>
</evidence>
<dbReference type="Proteomes" id="UP001480082">
    <property type="component" value="Unassembled WGS sequence"/>
</dbReference>
<dbReference type="EMBL" id="JAMYRI010000030">
    <property type="protein sequence ID" value="MER9288182.1"/>
    <property type="molecule type" value="Genomic_DNA"/>
</dbReference>
<proteinExistence type="predicted"/>
<organism evidence="1 2">
    <name type="scientific">Mesorhizobium australicum</name>
    <dbReference type="NCBI Taxonomy" id="536018"/>
    <lineage>
        <taxon>Bacteria</taxon>
        <taxon>Pseudomonadati</taxon>
        <taxon>Pseudomonadota</taxon>
        <taxon>Alphaproteobacteria</taxon>
        <taxon>Hyphomicrobiales</taxon>
        <taxon>Phyllobacteriaceae</taxon>
        <taxon>Mesorhizobium</taxon>
    </lineage>
</organism>
<name>A0ACC6T8A9_9HYPH</name>
<evidence type="ECO:0000313" key="1">
    <source>
        <dbReference type="EMBL" id="MER9288182.1"/>
    </source>
</evidence>
<keyword evidence="2" id="KW-1185">Reference proteome</keyword>
<protein>
    <submittedName>
        <fullName evidence="1">Uncharacterized protein</fullName>
    </submittedName>
</protein>
<accession>A0ACC6T8A9</accession>
<gene>
    <name evidence="1" type="ORF">NKI81_30460</name>
</gene>
<reference evidence="1 2" key="1">
    <citation type="journal article" date="2024" name="Proc. Natl. Acad. Sci. U.S.A.">
        <title>The evolutionary genomics of adaptation to stress in wild rhizobium bacteria.</title>
        <authorList>
            <person name="Kehlet-Delgado H."/>
            <person name="Montoya A.P."/>
            <person name="Jensen K.T."/>
            <person name="Wendlandt C.E."/>
            <person name="Dexheimer C."/>
            <person name="Roberts M."/>
            <person name="Torres Martinez L."/>
            <person name="Friesen M.L."/>
            <person name="Griffitts J.S."/>
            <person name="Porter S.S."/>
        </authorList>
    </citation>
    <scope>NUCLEOTIDE SEQUENCE [LARGE SCALE GENOMIC DNA]</scope>
    <source>
        <strain evidence="1 2">M0468</strain>
    </source>
</reference>